<dbReference type="InterPro" id="IPR007855">
    <property type="entry name" value="RDRP"/>
</dbReference>
<protein>
    <recommendedName>
        <fullName evidence="1">RNA-dependent RNA polymerase</fullName>
        <ecNumber evidence="1">2.7.7.48</ecNumber>
    </recommendedName>
</protein>
<keyword evidence="1" id="KW-0694">RNA-binding</keyword>
<dbReference type="Proteomes" id="UP000076738">
    <property type="component" value="Unassembled WGS sequence"/>
</dbReference>
<evidence type="ECO:0000313" key="4">
    <source>
        <dbReference type="EMBL" id="KZO90313.1"/>
    </source>
</evidence>
<proteinExistence type="inferred from homology"/>
<evidence type="ECO:0000256" key="1">
    <source>
        <dbReference type="RuleBase" id="RU363098"/>
    </source>
</evidence>
<accession>A0A167G936</accession>
<evidence type="ECO:0000256" key="2">
    <source>
        <dbReference type="SAM" id="MobiDB-lite"/>
    </source>
</evidence>
<feature type="region of interest" description="Disordered" evidence="2">
    <location>
        <begin position="15"/>
        <end position="126"/>
    </location>
</feature>
<dbReference type="AlphaFoldDB" id="A0A167G936"/>
<dbReference type="EMBL" id="KV417345">
    <property type="protein sequence ID" value="KZO90313.1"/>
    <property type="molecule type" value="Genomic_DNA"/>
</dbReference>
<dbReference type="STRING" id="1330018.A0A167G936"/>
<keyword evidence="1" id="KW-0808">Transferase</keyword>
<keyword evidence="1" id="KW-0696">RNA-directed RNA polymerase</keyword>
<organism evidence="4 5">
    <name type="scientific">Calocera viscosa (strain TUFC12733)</name>
    <dbReference type="NCBI Taxonomy" id="1330018"/>
    <lineage>
        <taxon>Eukaryota</taxon>
        <taxon>Fungi</taxon>
        <taxon>Dikarya</taxon>
        <taxon>Basidiomycota</taxon>
        <taxon>Agaricomycotina</taxon>
        <taxon>Dacrymycetes</taxon>
        <taxon>Dacrymycetales</taxon>
        <taxon>Dacrymycetaceae</taxon>
        <taxon>Calocera</taxon>
    </lineage>
</organism>
<comment type="catalytic activity">
    <reaction evidence="1">
        <text>RNA(n) + a ribonucleoside 5'-triphosphate = RNA(n+1) + diphosphate</text>
        <dbReference type="Rhea" id="RHEA:21248"/>
        <dbReference type="Rhea" id="RHEA-COMP:14527"/>
        <dbReference type="Rhea" id="RHEA-COMP:17342"/>
        <dbReference type="ChEBI" id="CHEBI:33019"/>
        <dbReference type="ChEBI" id="CHEBI:61557"/>
        <dbReference type="ChEBI" id="CHEBI:140395"/>
        <dbReference type="EC" id="2.7.7.48"/>
    </reaction>
</comment>
<dbReference type="InterPro" id="IPR057596">
    <property type="entry name" value="RDRP_core"/>
</dbReference>
<evidence type="ECO:0000259" key="3">
    <source>
        <dbReference type="Pfam" id="PF05183"/>
    </source>
</evidence>
<name>A0A167G936_CALVF</name>
<evidence type="ECO:0000313" key="5">
    <source>
        <dbReference type="Proteomes" id="UP000076738"/>
    </source>
</evidence>
<dbReference type="OrthoDB" id="10055769at2759"/>
<dbReference type="PANTHER" id="PTHR23079:SF55">
    <property type="entry name" value="RNA-DIRECTED RNA POLYMERASE"/>
    <property type="match status" value="1"/>
</dbReference>
<sequence length="1099" mass="123422">MRSQVPAPLLDILGTRESLVPCPASISSDYNASSARNPPSPTGTPQNAQSPENELNNELKQQGKRARSTDMDSGYPYKRSKVQTPTPGIEEQPAVLPSIIPSSERSSFLPPSMLRRSPSSSLHRGPLAPVQASVQLQQELIGLPFHVAYEVFRLANSFLSVEEILAQHKQLQALHKACDVLDSGSKHGGIVKVINCLADLLPREKRHTFVVKTKVWQTLADEKALQGKGDSLELGNPNEMKDHRFGGRVRFRAVLSVAKDAGSKLSSRPSKQPRLTVELKAPTVTVGNSNRLTRLYGSDAFLCVKIDDPSMKRVDPAYLRESLCEGILLGNDLYHAWFIKDGTALFINTAIRNKILSISHLDSDEFFIWFIDRHNPPGLNQRQTVGKWAKRMQLLWSSSVPGPRLDAADIQPEEDKIAPSYRHLAKPPAEGDMTDGAGLMTWAVARDIQARLGLRFAPCALQVRLAGKKGMVSRCPPSMDVDGVRRVWVRPSQGKIKYGEDQLQDPSLCTIDVLSPSSFSAPARITTQLVVLLAENGVPNTVLVDLMVKSLKTSLQPFFEKESKPLHMACALEDLCHLMVQRLSKAGSLLRGASVEEISEDDDEFEDHPGSYEESAYLCFLSGFALKGSAYLRRKVRDVIKKLIQCTTNDIRFKLERYPTGKLAPGEIFVQFRREYDVNTIESVKILTGDVLITRHPCKLPTDIQKMRAVDIDELHYMYDVIVMSTQGERSPASMLGGGDYDGDRATVVWEPQLVEPFKNADPGFADQPKDFESFLDRDLTTVASLIDETRTWGAQAKRLQIQKYLLSDLNSDFQMQGYSTRHDVALYLLGASHPKAVEFAHKYMVSLDSSKTGVKVKASVYASKEDREYDRQHPWKPQDEKSAHKFALGPRPAHLGRFVLDDFKTQAKRVEAKLLSKYDLLYSPKMENGVHVSRDFPLDKDLRGPWEEFERRQGEKLDIVRRAIMAHVKEAYYKYKAMNQEYARAQDAGIALTRTRTDRIKEVRQFYRSGPRESTWKGVMSADECAVYKASYCYLWDMQQEGNKRGDFPFEVDHWTICSIKARANSTGAVAITTSAYKVLRVDSRLLSTTTNIDYDNE</sequence>
<dbReference type="PANTHER" id="PTHR23079">
    <property type="entry name" value="RNA-DEPENDENT RNA POLYMERASE"/>
    <property type="match status" value="1"/>
</dbReference>
<dbReference type="GO" id="GO:0031380">
    <property type="term" value="C:nuclear RNA-directed RNA polymerase complex"/>
    <property type="evidence" value="ECO:0007669"/>
    <property type="project" value="TreeGrafter"/>
</dbReference>
<dbReference type="EC" id="2.7.7.48" evidence="1"/>
<reference evidence="4 5" key="1">
    <citation type="journal article" date="2016" name="Mol. Biol. Evol.">
        <title>Comparative Genomics of Early-Diverging Mushroom-Forming Fungi Provides Insights into the Origins of Lignocellulose Decay Capabilities.</title>
        <authorList>
            <person name="Nagy L.G."/>
            <person name="Riley R."/>
            <person name="Tritt A."/>
            <person name="Adam C."/>
            <person name="Daum C."/>
            <person name="Floudas D."/>
            <person name="Sun H."/>
            <person name="Yadav J.S."/>
            <person name="Pangilinan J."/>
            <person name="Larsson K.H."/>
            <person name="Matsuura K."/>
            <person name="Barry K."/>
            <person name="Labutti K."/>
            <person name="Kuo R."/>
            <person name="Ohm R.A."/>
            <person name="Bhattacharya S.S."/>
            <person name="Shirouzu T."/>
            <person name="Yoshinaga Y."/>
            <person name="Martin F.M."/>
            <person name="Grigoriev I.V."/>
            <person name="Hibbett D.S."/>
        </authorList>
    </citation>
    <scope>NUCLEOTIDE SEQUENCE [LARGE SCALE GENOMIC DNA]</scope>
    <source>
        <strain evidence="4 5">TUFC12733</strain>
    </source>
</reference>
<dbReference type="GO" id="GO:0003723">
    <property type="term" value="F:RNA binding"/>
    <property type="evidence" value="ECO:0007669"/>
    <property type="project" value="UniProtKB-KW"/>
</dbReference>
<feature type="compositionally biased region" description="Low complexity" evidence="2">
    <location>
        <begin position="105"/>
        <end position="126"/>
    </location>
</feature>
<dbReference type="GO" id="GO:0003968">
    <property type="term" value="F:RNA-directed RNA polymerase activity"/>
    <property type="evidence" value="ECO:0007669"/>
    <property type="project" value="UniProtKB-KW"/>
</dbReference>
<keyword evidence="1" id="KW-0548">Nucleotidyltransferase</keyword>
<feature type="compositionally biased region" description="Polar residues" evidence="2">
    <location>
        <begin position="25"/>
        <end position="60"/>
    </location>
</feature>
<dbReference type="Pfam" id="PF05183">
    <property type="entry name" value="RdRP"/>
    <property type="match status" value="1"/>
</dbReference>
<dbReference type="GO" id="GO:0030422">
    <property type="term" value="P:siRNA processing"/>
    <property type="evidence" value="ECO:0007669"/>
    <property type="project" value="TreeGrafter"/>
</dbReference>
<keyword evidence="5" id="KW-1185">Reference proteome</keyword>
<gene>
    <name evidence="4" type="ORF">CALVIDRAFT_569172</name>
</gene>
<feature type="domain" description="RDRP core" evidence="3">
    <location>
        <begin position="284"/>
        <end position="874"/>
    </location>
</feature>
<comment type="similarity">
    <text evidence="1">Belongs to the RdRP family.</text>
</comment>